<comment type="caution">
    <text evidence="11">The sequence shown here is derived from an EMBL/GenBank/DDBJ whole genome shotgun (WGS) entry which is preliminary data.</text>
</comment>
<accession>A0A2N0AHD3</accession>
<dbReference type="InterPro" id="IPR050330">
    <property type="entry name" value="Bact_OuterMem_StrucFunc"/>
</dbReference>
<comment type="similarity">
    <text evidence="2">Belongs to the MotB family.</text>
</comment>
<evidence type="ECO:0000256" key="2">
    <source>
        <dbReference type="ARBA" id="ARBA00008914"/>
    </source>
</evidence>
<gene>
    <name evidence="11" type="ORF">CH364_16085</name>
</gene>
<keyword evidence="3" id="KW-1003">Cell membrane</keyword>
<evidence type="ECO:0000256" key="9">
    <source>
        <dbReference type="SAM" id="Phobius"/>
    </source>
</evidence>
<dbReference type="Pfam" id="PF13677">
    <property type="entry name" value="MotB_plug"/>
    <property type="match status" value="1"/>
</dbReference>
<dbReference type="CDD" id="cd07185">
    <property type="entry name" value="OmpA_C-like"/>
    <property type="match status" value="1"/>
</dbReference>
<dbReference type="InterPro" id="IPR036737">
    <property type="entry name" value="OmpA-like_sf"/>
</dbReference>
<keyword evidence="11" id="KW-0969">Cilium</keyword>
<dbReference type="EMBL" id="NPDX01000005">
    <property type="protein sequence ID" value="PJZ83709.1"/>
    <property type="molecule type" value="Genomic_DNA"/>
</dbReference>
<dbReference type="Proteomes" id="UP000232145">
    <property type="component" value="Unassembled WGS sequence"/>
</dbReference>
<evidence type="ECO:0000256" key="3">
    <source>
        <dbReference type="ARBA" id="ARBA00022475"/>
    </source>
</evidence>
<dbReference type="PROSITE" id="PS51123">
    <property type="entry name" value="OMPA_2"/>
    <property type="match status" value="1"/>
</dbReference>
<sequence length="277" mass="30748">MASKKEKCPECIQKVPEFMATYGDMVTLLLCFFILLYTTGKTDAKEMQIILSAFKSTTGFFTGGQTLSKGSLEEMGMQIESLPSQVVGRNLSKSKKDAQEVFKPEVEAGKVRISENERGLVISLVGADYFYPGSAILTPAIRETLRKAAGLIKGLERFVRVEGHSDDDAVNPVNRPGREEREYINNWDLAGARAVNATVFMINSEEIEPSWFQAVSFGSYRPLVLENEGTPEAKAFNRRVDIIILTEKSTKRAPGESKYGLPDTRLPNTETNVEGEF</sequence>
<dbReference type="InterPro" id="IPR006665">
    <property type="entry name" value="OmpA-like"/>
</dbReference>
<evidence type="ECO:0000256" key="5">
    <source>
        <dbReference type="ARBA" id="ARBA00022989"/>
    </source>
</evidence>
<keyword evidence="4 9" id="KW-0812">Transmembrane</keyword>
<keyword evidence="6 7" id="KW-0472">Membrane</keyword>
<dbReference type="InterPro" id="IPR025713">
    <property type="entry name" value="MotB-like_N_dom"/>
</dbReference>
<evidence type="ECO:0000256" key="8">
    <source>
        <dbReference type="SAM" id="MobiDB-lite"/>
    </source>
</evidence>
<dbReference type="PANTHER" id="PTHR30329:SF21">
    <property type="entry name" value="LIPOPROTEIN YIAD-RELATED"/>
    <property type="match status" value="1"/>
</dbReference>
<comment type="subcellular location">
    <subcellularLocation>
        <location evidence="1">Cell membrane</location>
        <topology evidence="1">Single-pass membrane protein</topology>
    </subcellularLocation>
</comment>
<keyword evidence="12" id="KW-1185">Reference proteome</keyword>
<evidence type="ECO:0000256" key="1">
    <source>
        <dbReference type="ARBA" id="ARBA00004162"/>
    </source>
</evidence>
<dbReference type="RefSeq" id="WP_040917235.1">
    <property type="nucleotide sequence ID" value="NZ_NPDW01000002.1"/>
</dbReference>
<evidence type="ECO:0000313" key="12">
    <source>
        <dbReference type="Proteomes" id="UP000232145"/>
    </source>
</evidence>
<evidence type="ECO:0000256" key="7">
    <source>
        <dbReference type="PROSITE-ProRule" id="PRU00473"/>
    </source>
</evidence>
<keyword evidence="5 9" id="KW-1133">Transmembrane helix</keyword>
<keyword evidence="11" id="KW-0282">Flagellum</keyword>
<feature type="compositionally biased region" description="Polar residues" evidence="8">
    <location>
        <begin position="266"/>
        <end position="277"/>
    </location>
</feature>
<dbReference type="SUPFAM" id="SSF103088">
    <property type="entry name" value="OmpA-like"/>
    <property type="match status" value="1"/>
</dbReference>
<dbReference type="NCBIfam" id="NF005195">
    <property type="entry name" value="PRK06667.1"/>
    <property type="match status" value="1"/>
</dbReference>
<dbReference type="Gene3D" id="3.30.1330.60">
    <property type="entry name" value="OmpA-like domain"/>
    <property type="match status" value="1"/>
</dbReference>
<reference evidence="11 12" key="1">
    <citation type="submission" date="2017-07" db="EMBL/GenBank/DDBJ databases">
        <title>Leptospira spp. isolated from tropical soils.</title>
        <authorList>
            <person name="Thibeaux R."/>
            <person name="Iraola G."/>
            <person name="Ferres I."/>
            <person name="Bierque E."/>
            <person name="Girault D."/>
            <person name="Soupe-Gilbert M.-E."/>
            <person name="Picardeau M."/>
            <person name="Goarant C."/>
        </authorList>
    </citation>
    <scope>NUCLEOTIDE SEQUENCE [LARGE SCALE GENOMIC DNA]</scope>
    <source>
        <strain evidence="11 12">FH2-B-A1</strain>
    </source>
</reference>
<feature type="transmembrane region" description="Helical" evidence="9">
    <location>
        <begin position="20"/>
        <end position="38"/>
    </location>
</feature>
<evidence type="ECO:0000256" key="4">
    <source>
        <dbReference type="ARBA" id="ARBA00022692"/>
    </source>
</evidence>
<organism evidence="11 12">
    <name type="scientific">Leptospira harrisiae</name>
    <dbReference type="NCBI Taxonomy" id="2023189"/>
    <lineage>
        <taxon>Bacteria</taxon>
        <taxon>Pseudomonadati</taxon>
        <taxon>Spirochaetota</taxon>
        <taxon>Spirochaetia</taxon>
        <taxon>Leptospirales</taxon>
        <taxon>Leptospiraceae</taxon>
        <taxon>Leptospira</taxon>
    </lineage>
</organism>
<protein>
    <submittedName>
        <fullName evidence="11">Flagellar motor protein MotB</fullName>
    </submittedName>
</protein>
<dbReference type="AlphaFoldDB" id="A0A2N0AHD3"/>
<dbReference type="PANTHER" id="PTHR30329">
    <property type="entry name" value="STATOR ELEMENT OF FLAGELLAR MOTOR COMPLEX"/>
    <property type="match status" value="1"/>
</dbReference>
<evidence type="ECO:0000256" key="6">
    <source>
        <dbReference type="ARBA" id="ARBA00023136"/>
    </source>
</evidence>
<name>A0A2N0AHD3_9LEPT</name>
<dbReference type="OrthoDB" id="9815217at2"/>
<dbReference type="Pfam" id="PF00691">
    <property type="entry name" value="OmpA"/>
    <property type="match status" value="1"/>
</dbReference>
<proteinExistence type="inferred from homology"/>
<keyword evidence="11" id="KW-0966">Cell projection</keyword>
<evidence type="ECO:0000313" key="11">
    <source>
        <dbReference type="EMBL" id="PJZ83709.1"/>
    </source>
</evidence>
<evidence type="ECO:0000259" key="10">
    <source>
        <dbReference type="PROSITE" id="PS51123"/>
    </source>
</evidence>
<feature type="domain" description="OmpA-like" evidence="10">
    <location>
        <begin position="117"/>
        <end position="248"/>
    </location>
</feature>
<dbReference type="GeneID" id="79827340"/>
<dbReference type="GO" id="GO:0005886">
    <property type="term" value="C:plasma membrane"/>
    <property type="evidence" value="ECO:0007669"/>
    <property type="project" value="UniProtKB-SubCell"/>
</dbReference>
<feature type="region of interest" description="Disordered" evidence="8">
    <location>
        <begin position="253"/>
        <end position="277"/>
    </location>
</feature>